<dbReference type="Proteomes" id="UP001601059">
    <property type="component" value="Unassembled WGS sequence"/>
</dbReference>
<feature type="transmembrane region" description="Helical" evidence="8">
    <location>
        <begin position="255"/>
        <end position="281"/>
    </location>
</feature>
<dbReference type="Pfam" id="PF01594">
    <property type="entry name" value="AI-2E_transport"/>
    <property type="match status" value="1"/>
</dbReference>
<evidence type="ECO:0000313" key="9">
    <source>
        <dbReference type="EMBL" id="MFE8702725.1"/>
    </source>
</evidence>
<feature type="transmembrane region" description="Helical" evidence="8">
    <location>
        <begin position="163"/>
        <end position="191"/>
    </location>
</feature>
<dbReference type="PANTHER" id="PTHR21716:SF53">
    <property type="entry name" value="PERMEASE PERM-RELATED"/>
    <property type="match status" value="1"/>
</dbReference>
<evidence type="ECO:0000256" key="7">
    <source>
        <dbReference type="ARBA" id="ARBA00023136"/>
    </source>
</evidence>
<comment type="similarity">
    <text evidence="2">Belongs to the autoinducer-2 exporter (AI-2E) (TC 2.A.86) family.</text>
</comment>
<proteinExistence type="inferred from homology"/>
<evidence type="ECO:0000256" key="5">
    <source>
        <dbReference type="ARBA" id="ARBA00022692"/>
    </source>
</evidence>
<comment type="caution">
    <text evidence="9">The sequence shown here is derived from an EMBL/GenBank/DDBJ whole genome shotgun (WGS) entry which is preliminary data.</text>
</comment>
<feature type="transmembrane region" description="Helical" evidence="8">
    <location>
        <begin position="288"/>
        <end position="304"/>
    </location>
</feature>
<evidence type="ECO:0000256" key="1">
    <source>
        <dbReference type="ARBA" id="ARBA00004651"/>
    </source>
</evidence>
<keyword evidence="7 8" id="KW-0472">Membrane</keyword>
<evidence type="ECO:0000256" key="4">
    <source>
        <dbReference type="ARBA" id="ARBA00022475"/>
    </source>
</evidence>
<organism evidence="9 10">
    <name type="scientific">Cytobacillus spartinae</name>
    <dbReference type="NCBI Taxonomy" id="3299023"/>
    <lineage>
        <taxon>Bacteria</taxon>
        <taxon>Bacillati</taxon>
        <taxon>Bacillota</taxon>
        <taxon>Bacilli</taxon>
        <taxon>Bacillales</taxon>
        <taxon>Bacillaceae</taxon>
        <taxon>Cytobacillus</taxon>
    </lineage>
</organism>
<keyword evidence="4" id="KW-1003">Cell membrane</keyword>
<feature type="transmembrane region" description="Helical" evidence="8">
    <location>
        <begin position="36"/>
        <end position="61"/>
    </location>
</feature>
<feature type="transmembrane region" description="Helical" evidence="8">
    <location>
        <begin position="73"/>
        <end position="94"/>
    </location>
</feature>
<evidence type="ECO:0000256" key="6">
    <source>
        <dbReference type="ARBA" id="ARBA00022989"/>
    </source>
</evidence>
<name>A0ABW6KHL0_9BACI</name>
<evidence type="ECO:0000256" key="8">
    <source>
        <dbReference type="SAM" id="Phobius"/>
    </source>
</evidence>
<protein>
    <submittedName>
        <fullName evidence="9">AI-2E family transporter</fullName>
    </submittedName>
</protein>
<evidence type="ECO:0000256" key="3">
    <source>
        <dbReference type="ARBA" id="ARBA00022448"/>
    </source>
</evidence>
<dbReference type="RefSeq" id="WP_389362686.1">
    <property type="nucleotide sequence ID" value="NZ_JBIACK010000011.1"/>
</dbReference>
<comment type="subcellular location">
    <subcellularLocation>
        <location evidence="1">Cell membrane</location>
        <topology evidence="1">Multi-pass membrane protein</topology>
    </subcellularLocation>
</comment>
<feature type="transmembrane region" description="Helical" evidence="8">
    <location>
        <begin position="324"/>
        <end position="351"/>
    </location>
</feature>
<feature type="transmembrane region" description="Helical" evidence="8">
    <location>
        <begin position="13"/>
        <end position="30"/>
    </location>
</feature>
<sequence>MCLTVMPLTEKKWFRYMVAIILFLLIVLLLKVNQFILVPLWIFVQTIFLPFVLAGILFYLCRPLVRWLESKKVPKWIAILGAYLAITLFIYLLIRLVGPIINDQLETFVDNLPAMVSTVTEWIKYVQVNRSTFPDFVQEAILNASTELEQRVKNNIGNIANGILGVFGFIGGFVNTIFYLVLVPFILFYMLKDGHRFSPSVTNFFKKSKQDEIKEILKDMDKTISSYIQGQMLVSFIVGALLYVGYLVIGLNYSLVLALFGMLTNVIPFLGPFIAVIPALLVALFQEPIMVLYVAIIMVIAQQIEGNVISPQVMGKTLNIHPLTIIVLILTAGNLVGLLGVIFVIPVYSIVKVLITRIIKIYKINQE</sequence>
<dbReference type="InterPro" id="IPR002549">
    <property type="entry name" value="AI-2E-like"/>
</dbReference>
<evidence type="ECO:0000313" key="10">
    <source>
        <dbReference type="Proteomes" id="UP001601059"/>
    </source>
</evidence>
<gene>
    <name evidence="9" type="ORF">ACFYKX_19160</name>
</gene>
<reference evidence="9 10" key="1">
    <citation type="submission" date="2024-08" db="EMBL/GenBank/DDBJ databases">
        <title>Two novel Cytobacillus novel species.</title>
        <authorList>
            <person name="Liu G."/>
        </authorList>
    </citation>
    <scope>NUCLEOTIDE SEQUENCE [LARGE SCALE GENOMIC DNA]</scope>
    <source>
        <strain evidence="9 10">FJAT-54145</strain>
    </source>
</reference>
<evidence type="ECO:0000256" key="2">
    <source>
        <dbReference type="ARBA" id="ARBA00009773"/>
    </source>
</evidence>
<feature type="transmembrane region" description="Helical" evidence="8">
    <location>
        <begin position="227"/>
        <end position="249"/>
    </location>
</feature>
<keyword evidence="5 8" id="KW-0812">Transmembrane</keyword>
<keyword evidence="3" id="KW-0813">Transport</keyword>
<dbReference type="PANTHER" id="PTHR21716">
    <property type="entry name" value="TRANSMEMBRANE PROTEIN"/>
    <property type="match status" value="1"/>
</dbReference>
<accession>A0ABW6KHL0</accession>
<keyword evidence="10" id="KW-1185">Reference proteome</keyword>
<dbReference type="EMBL" id="JBIACK010000011">
    <property type="protein sequence ID" value="MFE8702725.1"/>
    <property type="molecule type" value="Genomic_DNA"/>
</dbReference>
<keyword evidence="6 8" id="KW-1133">Transmembrane helix</keyword>